<sequence length="301" mass="31666">MKRRYVTADVFTESLFGGNPLAVVLDAEGLDGARMQAIAREFNYSETTFLLPPADPAHTAHVRIFTPGIEVPFAGHPNVGTAFALARIGMAFGRPVGEAVVFEEAAGLVPVRILRRDDTPAGAQLTAPQRLYRGATMPPERLAACLSLSPDDIVMRAHPPQVASVGLPFVIAELRDRAALARARPDAAAWAACLPVDDAHAIHIYTRAEPAAGCDIHARMFSVLDGTGEDPATGSANAALAALLAALSPATDTTLHLRIAQGEDMGRPSLLMTEVDKIAGVPAHVRVGGYCVAVMEGVLEA</sequence>
<reference evidence="3" key="1">
    <citation type="submission" date="2022-09" db="EMBL/GenBank/DDBJ databases">
        <title>Rhodovastum sp. nov. RN2-1 isolated from soil in Seongnam, South Korea.</title>
        <authorList>
            <person name="Le N.T."/>
        </authorList>
    </citation>
    <scope>NUCLEOTIDE SEQUENCE</scope>
    <source>
        <strain evidence="3">RN2-1</strain>
    </source>
</reference>
<dbReference type="Gene3D" id="3.10.310.10">
    <property type="entry name" value="Diaminopimelate Epimerase, Chain A, domain 1"/>
    <property type="match status" value="2"/>
</dbReference>
<dbReference type="AlphaFoldDB" id="A0AA42CFK4"/>
<proteinExistence type="inferred from homology"/>
<dbReference type="InterPro" id="IPR003719">
    <property type="entry name" value="Phenazine_PhzF-like"/>
</dbReference>
<dbReference type="RefSeq" id="WP_264713674.1">
    <property type="nucleotide sequence ID" value="NZ_JAPDNT010000006.1"/>
</dbReference>
<dbReference type="NCBIfam" id="TIGR00654">
    <property type="entry name" value="PhzF_family"/>
    <property type="match status" value="1"/>
</dbReference>
<dbReference type="GO" id="GO:0005737">
    <property type="term" value="C:cytoplasm"/>
    <property type="evidence" value="ECO:0007669"/>
    <property type="project" value="TreeGrafter"/>
</dbReference>
<keyword evidence="4" id="KW-1185">Reference proteome</keyword>
<evidence type="ECO:0000256" key="1">
    <source>
        <dbReference type="ARBA" id="ARBA00008270"/>
    </source>
</evidence>
<name>A0AA42CFK4_9PROT</name>
<accession>A0AA42CFK4</accession>
<evidence type="ECO:0000256" key="2">
    <source>
        <dbReference type="PIRSR" id="PIRSR016184-1"/>
    </source>
</evidence>
<dbReference type="SUPFAM" id="SSF54506">
    <property type="entry name" value="Diaminopimelate epimerase-like"/>
    <property type="match status" value="1"/>
</dbReference>
<dbReference type="Pfam" id="PF02567">
    <property type="entry name" value="PhzC-PhzF"/>
    <property type="match status" value="1"/>
</dbReference>
<comment type="similarity">
    <text evidence="1">Belongs to the PhzF family.</text>
</comment>
<dbReference type="PANTHER" id="PTHR13774:SF32">
    <property type="entry name" value="ANTISENSE-ENHANCING SEQUENCE 1"/>
    <property type="match status" value="1"/>
</dbReference>
<dbReference type="GO" id="GO:0016853">
    <property type="term" value="F:isomerase activity"/>
    <property type="evidence" value="ECO:0007669"/>
    <property type="project" value="TreeGrafter"/>
</dbReference>
<dbReference type="EMBL" id="JAPDNT010000006">
    <property type="protein sequence ID" value="MCW3474991.1"/>
    <property type="molecule type" value="Genomic_DNA"/>
</dbReference>
<gene>
    <name evidence="3" type="ORF">OL599_10440</name>
</gene>
<feature type="active site" evidence="2">
    <location>
        <position position="46"/>
    </location>
</feature>
<evidence type="ECO:0000313" key="3">
    <source>
        <dbReference type="EMBL" id="MCW3474991.1"/>
    </source>
</evidence>
<protein>
    <submittedName>
        <fullName evidence="3">PhzF family phenazine biosynthesis protein</fullName>
    </submittedName>
</protein>
<dbReference type="Proteomes" id="UP001165679">
    <property type="component" value="Unassembled WGS sequence"/>
</dbReference>
<reference evidence="3" key="2">
    <citation type="submission" date="2022-10" db="EMBL/GenBank/DDBJ databases">
        <authorList>
            <person name="Trinh H.N."/>
        </authorList>
    </citation>
    <scope>NUCLEOTIDE SEQUENCE</scope>
    <source>
        <strain evidence="3">RN2-1</strain>
    </source>
</reference>
<dbReference type="PIRSF" id="PIRSF016184">
    <property type="entry name" value="PhzC_PhzF"/>
    <property type="match status" value="1"/>
</dbReference>
<comment type="caution">
    <text evidence="3">The sequence shown here is derived from an EMBL/GenBank/DDBJ whole genome shotgun (WGS) entry which is preliminary data.</text>
</comment>
<evidence type="ECO:0000313" key="4">
    <source>
        <dbReference type="Proteomes" id="UP001165679"/>
    </source>
</evidence>
<dbReference type="PANTHER" id="PTHR13774">
    <property type="entry name" value="PHENAZINE BIOSYNTHESIS PROTEIN"/>
    <property type="match status" value="1"/>
</dbReference>
<organism evidence="3 4">
    <name type="scientific">Limobrevibacterium gyesilva</name>
    <dbReference type="NCBI Taxonomy" id="2991712"/>
    <lineage>
        <taxon>Bacteria</taxon>
        <taxon>Pseudomonadati</taxon>
        <taxon>Pseudomonadota</taxon>
        <taxon>Alphaproteobacteria</taxon>
        <taxon>Acetobacterales</taxon>
        <taxon>Acetobacteraceae</taxon>
        <taxon>Limobrevibacterium</taxon>
    </lineage>
</organism>